<dbReference type="RefSeq" id="WP_128390326.1">
    <property type="nucleotide sequence ID" value="NZ_SBII01000009.1"/>
</dbReference>
<accession>A0A444H683</accession>
<proteinExistence type="predicted"/>
<evidence type="ECO:0000313" key="2">
    <source>
        <dbReference type="Proteomes" id="UP000287527"/>
    </source>
</evidence>
<evidence type="ECO:0000313" key="1">
    <source>
        <dbReference type="EMBL" id="RWW98750.1"/>
    </source>
</evidence>
<dbReference type="EMBL" id="SBII01000009">
    <property type="protein sequence ID" value="RWW98750.1"/>
    <property type="molecule type" value="Genomic_DNA"/>
</dbReference>
<dbReference type="AlphaFoldDB" id="A0A444H683"/>
<dbReference type="Proteomes" id="UP000287527">
    <property type="component" value="Unassembled WGS sequence"/>
</dbReference>
<reference evidence="1 2" key="1">
    <citation type="submission" date="2019-01" db="EMBL/GenBank/DDBJ databases">
        <title>Flavobacterium sp. nov.,isolated from freshwater.</title>
        <authorList>
            <person name="Zhang R."/>
            <person name="Du Z.-J."/>
        </authorList>
    </citation>
    <scope>NUCLEOTIDE SEQUENCE [LARGE SCALE GENOMIC DNA]</scope>
    <source>
        <strain evidence="1 2">1E403</strain>
    </source>
</reference>
<gene>
    <name evidence="1" type="ORF">EPI11_12535</name>
</gene>
<dbReference type="OrthoDB" id="797757at2"/>
<protein>
    <submittedName>
        <fullName evidence="1">Uncharacterized protein</fullName>
    </submittedName>
</protein>
<name>A0A444H683_9FLAO</name>
<comment type="caution">
    <text evidence="1">The sequence shown here is derived from an EMBL/GenBank/DDBJ whole genome shotgun (WGS) entry which is preliminary data.</text>
</comment>
<organism evidence="1 2">
    <name type="scientific">Flavobacterium cerinum</name>
    <dbReference type="NCBI Taxonomy" id="2502784"/>
    <lineage>
        <taxon>Bacteria</taxon>
        <taxon>Pseudomonadati</taxon>
        <taxon>Bacteroidota</taxon>
        <taxon>Flavobacteriia</taxon>
        <taxon>Flavobacteriales</taxon>
        <taxon>Flavobacteriaceae</taxon>
        <taxon>Flavobacterium</taxon>
    </lineage>
</organism>
<keyword evidence="2" id="KW-1185">Reference proteome</keyword>
<sequence>MKQERFIITLETARKWAKRWRKAEGDYNKHHELHAFLIPKDDLLEVLAEGVDSVRAYLGVDENNVEKLMIVGTKYDEVTETYIDMLPGGQIEGSIYDFTRPCPPACDKKSKLNDLYI</sequence>